<organism evidence="2 3">
    <name type="scientific">Candidatus Anoxymicrobium japonicum</name>
    <dbReference type="NCBI Taxonomy" id="2013648"/>
    <lineage>
        <taxon>Bacteria</taxon>
        <taxon>Bacillati</taxon>
        <taxon>Actinomycetota</taxon>
        <taxon>Candidatus Geothermincolia</taxon>
        <taxon>Candidatus Geothermincolales</taxon>
        <taxon>Candidatus Anoxymicrobiaceae</taxon>
        <taxon>Candidatus Anoxymicrobium</taxon>
    </lineage>
</organism>
<dbReference type="Gene3D" id="2.130.10.10">
    <property type="entry name" value="YVTN repeat-like/Quinoprotein amine dehydrogenase"/>
    <property type="match status" value="2"/>
</dbReference>
<dbReference type="InterPro" id="IPR015943">
    <property type="entry name" value="WD40/YVTN_repeat-like_dom_sf"/>
</dbReference>
<reference evidence="2 3" key="1">
    <citation type="journal article" date="2017" name="ISME J.">
        <title>Potential for microbial H2 and metal transformations associated with novel bacteria and archaea in deep terrestrial subsurface sediments.</title>
        <authorList>
            <person name="Hernsdorf A.W."/>
            <person name="Amano Y."/>
            <person name="Miyakawa K."/>
            <person name="Ise K."/>
            <person name="Suzuki Y."/>
            <person name="Anantharaman K."/>
            <person name="Probst A."/>
            <person name="Burstein D."/>
            <person name="Thomas B.C."/>
            <person name="Banfield J.F."/>
        </authorList>
    </citation>
    <scope>NUCLEOTIDE SEQUENCE [LARGE SCALE GENOMIC DNA]</scope>
    <source>
        <strain evidence="2">HGW-Actinobacteria-3</strain>
    </source>
</reference>
<dbReference type="InterPro" id="IPR013783">
    <property type="entry name" value="Ig-like_fold"/>
</dbReference>
<accession>A0A2N3G751</accession>
<dbReference type="Pfam" id="PF01833">
    <property type="entry name" value="TIG"/>
    <property type="match status" value="1"/>
</dbReference>
<comment type="caution">
    <text evidence="2">The sequence shown here is derived from an EMBL/GenBank/DDBJ whole genome shotgun (WGS) entry which is preliminary data.</text>
</comment>
<dbReference type="Gene3D" id="2.60.40.10">
    <property type="entry name" value="Immunoglobulins"/>
    <property type="match status" value="1"/>
</dbReference>
<dbReference type="GO" id="GO:0005975">
    <property type="term" value="P:carbohydrate metabolic process"/>
    <property type="evidence" value="ECO:0007669"/>
    <property type="project" value="UniProtKB-ARBA"/>
</dbReference>
<dbReference type="InterPro" id="IPR002909">
    <property type="entry name" value="IPT_dom"/>
</dbReference>
<dbReference type="SUPFAM" id="SSF81296">
    <property type="entry name" value="E set domains"/>
    <property type="match status" value="1"/>
</dbReference>
<name>A0A2N3G751_9ACTN</name>
<feature type="domain" description="IPT/TIG" evidence="1">
    <location>
        <begin position="365"/>
        <end position="443"/>
    </location>
</feature>
<evidence type="ECO:0000259" key="1">
    <source>
        <dbReference type="Pfam" id="PF01833"/>
    </source>
</evidence>
<evidence type="ECO:0000313" key="3">
    <source>
        <dbReference type="Proteomes" id="UP000233654"/>
    </source>
</evidence>
<dbReference type="AlphaFoldDB" id="A0A2N3G751"/>
<dbReference type="InterPro" id="IPR036698">
    <property type="entry name" value="TM1070-like_sf"/>
</dbReference>
<dbReference type="SUPFAM" id="SSF110296">
    <property type="entry name" value="Oligoxyloglucan reducing end-specific cellobiohydrolase"/>
    <property type="match status" value="1"/>
</dbReference>
<proteinExistence type="predicted"/>
<dbReference type="Gene3D" id="2.60.290.11">
    <property type="entry name" value="TM1070-like"/>
    <property type="match status" value="4"/>
</dbReference>
<evidence type="ECO:0000313" key="2">
    <source>
        <dbReference type="EMBL" id="PKQ28541.1"/>
    </source>
</evidence>
<dbReference type="Proteomes" id="UP000233654">
    <property type="component" value="Unassembled WGS sequence"/>
</dbReference>
<dbReference type="InterPro" id="IPR014756">
    <property type="entry name" value="Ig_E-set"/>
</dbReference>
<dbReference type="CDD" id="cd00603">
    <property type="entry name" value="IPT_PCSR"/>
    <property type="match status" value="1"/>
</dbReference>
<gene>
    <name evidence="2" type="ORF">CVT63_02370</name>
</gene>
<sequence>MYRLNLMTKRKNRRSAMSTVSALILTASCVVLLIAPAVPVAASKGRVLKADHPSWVEKSIPGATGAVNSIQVKSGDPRYLCAVVEGSNLIYSSSDGGSAWLSTASASGQPFTALAASKVSSAIFYALDLDNRVYRNLNSGAQWTQLSILPGPASDIDTGGNATGMVAATGAPAQNMSINYSADGGSNWNVGASPLSEWSLAAGDPTDSNVFYAAQEATSTAPIFNSADSGISWTVCGTLPGSASIHVTAIAVFPNGGPVLIGTDTAGGGQVYRSNDGGVAWTATAAGLPAGEAVLDVSVSNSSPAIAYAATDKGVYASYDQGTTWCDISNNLPEKEYRSVSASGGTANAVFAGAADGTLYKSCAPVVTSLNPSSGSTGDTITITGLNFGSGGAGSYVSFAGVSASIYPTWTDTLIKAQVPAGAMSGGVFVVTPQGSSNSAEFTIISAPVAYTWYLAEGCTGQDARGAFETWVLIANPGETAADVLLSFMTEEGPQNGPSISVPAGSRESVRVAEFVPNTWEVSTTVASDQPIIAERSVYWSAQDCFRRSATDSIGVTSPATTWYLAEGCTGQDARGSFETWVLVQNPGTQAASVVLTYMTPEGPVIGPYLIIAPGSRKTFNVADTLPNCWSVSTTVTSDVPVVAERSMYFNTAAAYRQAATDSIGARFGSKTWYLAEGCTGIEAQGAFETWVLVQNPRPEPANAQLTYMTPAGPVTGPAMTLEPNTRKSVSIADVAPNTWDISTMVTSDQPVIAERAIYWSSPECFRNSATDSIGVTSPATSWCLAEGCAGVNDQGAFETWVLVQNPGSQAAYAHVTYMTGKGEVEGPTLTLPPNSRQTVNIADVVPGNWNVSTSVTCDVPVIVERSMYWNAPGALRQAAHDSIGVAQ</sequence>
<protein>
    <recommendedName>
        <fullName evidence="1">IPT/TIG domain-containing protein</fullName>
    </recommendedName>
</protein>
<dbReference type="EMBL" id="PHEX01000013">
    <property type="protein sequence ID" value="PKQ28541.1"/>
    <property type="molecule type" value="Genomic_DNA"/>
</dbReference>
<dbReference type="PROSITE" id="PS51257">
    <property type="entry name" value="PROKAR_LIPOPROTEIN"/>
    <property type="match status" value="1"/>
</dbReference>